<accession>A0ABS1JXB2</accession>
<keyword evidence="4 6" id="KW-1133">Transmembrane helix</keyword>
<evidence type="ECO:0000256" key="2">
    <source>
        <dbReference type="ARBA" id="ARBA00008854"/>
    </source>
</evidence>
<dbReference type="Proteomes" id="UP000622707">
    <property type="component" value="Unassembled WGS sequence"/>
</dbReference>
<keyword evidence="3 6" id="KW-0812">Transmembrane</keyword>
<dbReference type="RefSeq" id="WP_201693403.1">
    <property type="nucleotide sequence ID" value="NZ_JAEQND010000022.1"/>
</dbReference>
<keyword evidence="5 6" id="KW-0472">Membrane</keyword>
<protein>
    <submittedName>
        <fullName evidence="7">LemA family protein</fullName>
    </submittedName>
</protein>
<evidence type="ECO:0000256" key="6">
    <source>
        <dbReference type="SAM" id="Phobius"/>
    </source>
</evidence>
<evidence type="ECO:0000256" key="5">
    <source>
        <dbReference type="ARBA" id="ARBA00023136"/>
    </source>
</evidence>
<evidence type="ECO:0000256" key="1">
    <source>
        <dbReference type="ARBA" id="ARBA00004167"/>
    </source>
</evidence>
<dbReference type="EMBL" id="JAEQND010000022">
    <property type="protein sequence ID" value="MBL0428766.1"/>
    <property type="molecule type" value="Genomic_DNA"/>
</dbReference>
<comment type="similarity">
    <text evidence="2">Belongs to the LemA family.</text>
</comment>
<reference evidence="7 8" key="1">
    <citation type="journal article" date="2017" name="Int. J. Syst. Evol. Microbiol.">
        <title>Ramlibacter alkalitolerans sp. nov., alkali-tolerant bacterium isolated from soil of ginseng.</title>
        <authorList>
            <person name="Lee D.H."/>
            <person name="Cha C.J."/>
        </authorList>
    </citation>
    <scope>NUCLEOTIDE SEQUENCE [LARGE SCALE GENOMIC DNA]</scope>
    <source>
        <strain evidence="7 8">KACC 19305</strain>
    </source>
</reference>
<comment type="caution">
    <text evidence="7">The sequence shown here is derived from an EMBL/GenBank/DDBJ whole genome shotgun (WGS) entry which is preliminary data.</text>
</comment>
<evidence type="ECO:0000313" key="7">
    <source>
        <dbReference type="EMBL" id="MBL0428766.1"/>
    </source>
</evidence>
<evidence type="ECO:0000256" key="4">
    <source>
        <dbReference type="ARBA" id="ARBA00022989"/>
    </source>
</evidence>
<proteinExistence type="inferred from homology"/>
<name>A0ABS1JXB2_9BURK</name>
<organism evidence="7 8">
    <name type="scientific">Ramlibacter alkalitolerans</name>
    <dbReference type="NCBI Taxonomy" id="2039631"/>
    <lineage>
        <taxon>Bacteria</taxon>
        <taxon>Pseudomonadati</taxon>
        <taxon>Pseudomonadota</taxon>
        <taxon>Betaproteobacteria</taxon>
        <taxon>Burkholderiales</taxon>
        <taxon>Comamonadaceae</taxon>
        <taxon>Ramlibacter</taxon>
    </lineage>
</organism>
<dbReference type="SUPFAM" id="SSF140478">
    <property type="entry name" value="LemA-like"/>
    <property type="match status" value="1"/>
</dbReference>
<dbReference type="Gene3D" id="1.20.1440.20">
    <property type="entry name" value="LemA-like domain"/>
    <property type="match status" value="1"/>
</dbReference>
<dbReference type="InterPro" id="IPR007156">
    <property type="entry name" value="MamQ_LemA"/>
</dbReference>
<feature type="transmembrane region" description="Helical" evidence="6">
    <location>
        <begin position="6"/>
        <end position="24"/>
    </location>
</feature>
<evidence type="ECO:0000256" key="3">
    <source>
        <dbReference type="ARBA" id="ARBA00022692"/>
    </source>
</evidence>
<gene>
    <name evidence="7" type="ORF">JI746_26925</name>
</gene>
<dbReference type="InterPro" id="IPR023353">
    <property type="entry name" value="LemA-like_dom_sf"/>
</dbReference>
<evidence type="ECO:0000313" key="8">
    <source>
        <dbReference type="Proteomes" id="UP000622707"/>
    </source>
</evidence>
<sequence>MESSSFLPWVIAAVALFWAIGAYNRLVRLRSEAKHAFAVLESELTKQIQLVQECVPPEDEQTPSQFTGGSAFWGGLQGAAAQLQASLAAARNRPLDPERIAALGAAQEVLSTAWDRAERDDAHDLAGPRLPENFSGERAQRVHVTQAATEQFNQAVARYNDAIAQFPAILLAWLFGFHPGRGLRARQ</sequence>
<dbReference type="PANTHER" id="PTHR34478:SF1">
    <property type="entry name" value="PROTEIN LEMA"/>
    <property type="match status" value="1"/>
</dbReference>
<keyword evidence="8" id="KW-1185">Reference proteome</keyword>
<comment type="subcellular location">
    <subcellularLocation>
        <location evidence="1">Membrane</location>
        <topology evidence="1">Single-pass membrane protein</topology>
    </subcellularLocation>
</comment>
<dbReference type="PANTHER" id="PTHR34478">
    <property type="entry name" value="PROTEIN LEMA"/>
    <property type="match status" value="1"/>
</dbReference>